<dbReference type="EMBL" id="JAERQJ010000003">
    <property type="protein sequence ID" value="MBL0683442.1"/>
    <property type="molecule type" value="Genomic_DNA"/>
</dbReference>
<feature type="domain" description="Histidine kinase/HSP90-like ATPase" evidence="3">
    <location>
        <begin position="536"/>
        <end position="625"/>
    </location>
</feature>
<dbReference type="Pfam" id="PF13181">
    <property type="entry name" value="TPR_8"/>
    <property type="match status" value="1"/>
</dbReference>
<accession>A0A937D977</accession>
<dbReference type="CDD" id="cd16917">
    <property type="entry name" value="HATPase_UhpB-NarQ-NarX-like"/>
    <property type="match status" value="1"/>
</dbReference>
<feature type="repeat" description="TPR" evidence="1">
    <location>
        <begin position="115"/>
        <end position="148"/>
    </location>
</feature>
<evidence type="ECO:0000256" key="1">
    <source>
        <dbReference type="PROSITE-ProRule" id="PRU00339"/>
    </source>
</evidence>
<sequence length="626" mass="71755">MRNSFVTAILIVLCSTLLVCCKKKVISENGEAKKKYQEYIKIGKEYQYKKIDSALYFYKKALIVSKEVEDPIGIIESKNKIGWVLDFMGEPEEAYTMYKDALTLSDNIEDTIQIAKSYNSLGNYFTNLGDAQTALEYYTQSYELRLKLKDTFGQAVVAGNIGLNHYFHDEYDIAEKYMLEALDIYRELRDTTNMATCYLNLGNIYVKLKRMDDVFNAHYKALEFYKKMDDQDGVFLALSNLGSEYEIEKDYAKAIEYSNQAMKVCREINVTDRTLWAHLRFADLYNALGEYKLSLIHADSALAVNTQLNNKLNQQKLYDSKAISYESLGEYDKALEFLKKNMTMQDSLHTEDKTNKLVAAEVKLGVIKKEAAIMQLENQQLLSDRQINRLLLGLISLVGIITLVLFRMRYVSLSRKRKHAEEKEQLQRSFAQDVIQSIENERKRISRELHDSVGQSLLLIKNKIKLDDVSTDSSIIDHTIEEVRGMALALHPYQFEQQGLVKSLENLLDEFQNNSKTLYTHDIDEDLHDIDTTEGIFIYRMIQEALHNVEKHAKAEICTLRVTNQGNGVVFQIKDNGVGFNLSTGKNKLDSLGMKTLKERATLINAQLTLESIVGEGTTIKIYLDT</sequence>
<dbReference type="Gene3D" id="1.25.40.10">
    <property type="entry name" value="Tetratricopeptide repeat domain"/>
    <property type="match status" value="2"/>
</dbReference>
<protein>
    <submittedName>
        <fullName evidence="5">Sensor histidine kinase</fullName>
    </submittedName>
</protein>
<proteinExistence type="predicted"/>
<dbReference type="InterPro" id="IPR011712">
    <property type="entry name" value="Sig_transdc_His_kin_sub3_dim/P"/>
</dbReference>
<comment type="caution">
    <text evidence="5">The sequence shown here is derived from an EMBL/GenBank/DDBJ whole genome shotgun (WGS) entry which is preliminary data.</text>
</comment>
<dbReference type="RefSeq" id="WP_201918455.1">
    <property type="nucleotide sequence ID" value="NZ_BAABAX010000005.1"/>
</dbReference>
<evidence type="ECO:0000313" key="5">
    <source>
        <dbReference type="EMBL" id="MBL0683442.1"/>
    </source>
</evidence>
<dbReference type="Gene3D" id="1.20.5.1930">
    <property type="match status" value="1"/>
</dbReference>
<dbReference type="SMART" id="SM00028">
    <property type="entry name" value="TPR"/>
    <property type="match status" value="8"/>
</dbReference>
<dbReference type="InterPro" id="IPR019734">
    <property type="entry name" value="TPR_rpt"/>
</dbReference>
<gene>
    <name evidence="5" type="ORF">JJQ60_07935</name>
</gene>
<evidence type="ECO:0000313" key="6">
    <source>
        <dbReference type="Proteomes" id="UP000651057"/>
    </source>
</evidence>
<dbReference type="InterPro" id="IPR003594">
    <property type="entry name" value="HATPase_dom"/>
</dbReference>
<dbReference type="PROSITE" id="PS50005">
    <property type="entry name" value="TPR"/>
    <property type="match status" value="1"/>
</dbReference>
<dbReference type="AlphaFoldDB" id="A0A937D977"/>
<dbReference type="GO" id="GO:0046983">
    <property type="term" value="F:protein dimerization activity"/>
    <property type="evidence" value="ECO:0007669"/>
    <property type="project" value="InterPro"/>
</dbReference>
<dbReference type="PANTHER" id="PTHR10098:SF108">
    <property type="entry name" value="TETRATRICOPEPTIDE REPEAT PROTEIN 28"/>
    <property type="match status" value="1"/>
</dbReference>
<feature type="transmembrane region" description="Helical" evidence="2">
    <location>
        <begin position="390"/>
        <end position="408"/>
    </location>
</feature>
<dbReference type="Pfam" id="PF07730">
    <property type="entry name" value="HisKA_3"/>
    <property type="match status" value="1"/>
</dbReference>
<evidence type="ECO:0000259" key="4">
    <source>
        <dbReference type="Pfam" id="PF07730"/>
    </source>
</evidence>
<dbReference type="Gene3D" id="3.30.565.10">
    <property type="entry name" value="Histidine kinase-like ATPase, C-terminal domain"/>
    <property type="match status" value="1"/>
</dbReference>
<organism evidence="5 6">
    <name type="scientific">Aquimarina mytili</name>
    <dbReference type="NCBI Taxonomy" id="874423"/>
    <lineage>
        <taxon>Bacteria</taxon>
        <taxon>Pseudomonadati</taxon>
        <taxon>Bacteroidota</taxon>
        <taxon>Flavobacteriia</taxon>
        <taxon>Flavobacteriales</taxon>
        <taxon>Flavobacteriaceae</taxon>
        <taxon>Aquimarina</taxon>
    </lineage>
</organism>
<dbReference type="PANTHER" id="PTHR10098">
    <property type="entry name" value="RAPSYN-RELATED"/>
    <property type="match status" value="1"/>
</dbReference>
<dbReference type="InterPro" id="IPR036890">
    <property type="entry name" value="HATPase_C_sf"/>
</dbReference>
<dbReference type="InterPro" id="IPR011990">
    <property type="entry name" value="TPR-like_helical_dom_sf"/>
</dbReference>
<keyword evidence="5" id="KW-0418">Kinase</keyword>
<evidence type="ECO:0000256" key="2">
    <source>
        <dbReference type="SAM" id="Phobius"/>
    </source>
</evidence>
<feature type="domain" description="Signal transduction histidine kinase subgroup 3 dimerisation and phosphoacceptor" evidence="4">
    <location>
        <begin position="441"/>
        <end position="467"/>
    </location>
</feature>
<name>A0A937D977_9FLAO</name>
<keyword evidence="2" id="KW-1133">Transmembrane helix</keyword>
<dbReference type="Proteomes" id="UP000651057">
    <property type="component" value="Unassembled WGS sequence"/>
</dbReference>
<evidence type="ECO:0000259" key="3">
    <source>
        <dbReference type="Pfam" id="PF02518"/>
    </source>
</evidence>
<dbReference type="SUPFAM" id="SSF48452">
    <property type="entry name" value="TPR-like"/>
    <property type="match status" value="2"/>
</dbReference>
<dbReference type="GO" id="GO:0016020">
    <property type="term" value="C:membrane"/>
    <property type="evidence" value="ECO:0007669"/>
    <property type="project" value="InterPro"/>
</dbReference>
<keyword evidence="6" id="KW-1185">Reference proteome</keyword>
<keyword evidence="5" id="KW-0808">Transferase</keyword>
<keyword evidence="1" id="KW-0802">TPR repeat</keyword>
<dbReference type="SUPFAM" id="SSF55874">
    <property type="entry name" value="ATPase domain of HSP90 chaperone/DNA topoisomerase II/histidine kinase"/>
    <property type="match status" value="1"/>
</dbReference>
<dbReference type="GO" id="GO:0000155">
    <property type="term" value="F:phosphorelay sensor kinase activity"/>
    <property type="evidence" value="ECO:0007669"/>
    <property type="project" value="InterPro"/>
</dbReference>
<keyword evidence="2" id="KW-0812">Transmembrane</keyword>
<keyword evidence="2" id="KW-0472">Membrane</keyword>
<dbReference type="Pfam" id="PF13424">
    <property type="entry name" value="TPR_12"/>
    <property type="match status" value="2"/>
</dbReference>
<dbReference type="Pfam" id="PF02518">
    <property type="entry name" value="HATPase_c"/>
    <property type="match status" value="1"/>
</dbReference>
<reference evidence="5" key="1">
    <citation type="submission" date="2021-01" db="EMBL/GenBank/DDBJ databases">
        <authorList>
            <person name="Zhong Y.L."/>
        </authorList>
    </citation>
    <scope>NUCLEOTIDE SEQUENCE</scope>
    <source>
        <strain evidence="5">KCTC 23302</strain>
    </source>
</reference>